<evidence type="ECO:0000256" key="8">
    <source>
        <dbReference type="ARBA" id="ARBA00023152"/>
    </source>
</evidence>
<keyword evidence="10" id="KW-0963">Cytoplasm</keyword>
<dbReference type="AlphaFoldDB" id="A0A087BVH7"/>
<dbReference type="EC" id="4.2.1.11" evidence="3 10"/>
<keyword evidence="6 10" id="KW-0479">Metal-binding</keyword>
<comment type="cofactor">
    <cofactor evidence="10">
        <name>Mg(2+)</name>
        <dbReference type="ChEBI" id="CHEBI:18420"/>
    </cofactor>
    <text evidence="10">Binds a second Mg(2+) ion via substrate during catalysis.</text>
</comment>
<evidence type="ECO:0000256" key="2">
    <source>
        <dbReference type="ARBA" id="ARBA00009604"/>
    </source>
</evidence>
<dbReference type="NCBIfam" id="TIGR01060">
    <property type="entry name" value="eno"/>
    <property type="match status" value="1"/>
</dbReference>
<dbReference type="EMBL" id="JGZE01000020">
    <property type="protein sequence ID" value="KFI75027.1"/>
    <property type="molecule type" value="Genomic_DNA"/>
</dbReference>
<dbReference type="PRINTS" id="PR00148">
    <property type="entry name" value="ENOLASE"/>
</dbReference>
<dbReference type="Pfam" id="PF03952">
    <property type="entry name" value="Enolase_N"/>
    <property type="match status" value="1"/>
</dbReference>
<dbReference type="HAMAP" id="MF_00318">
    <property type="entry name" value="Enolase"/>
    <property type="match status" value="1"/>
</dbReference>
<dbReference type="GO" id="GO:0000015">
    <property type="term" value="C:phosphopyruvate hydratase complex"/>
    <property type="evidence" value="ECO:0007669"/>
    <property type="project" value="InterPro"/>
</dbReference>
<keyword evidence="18" id="KW-1185">Reference proteome</keyword>
<reference evidence="17 18" key="1">
    <citation type="submission" date="2014-03" db="EMBL/GenBank/DDBJ databases">
        <title>Genomics of Bifidobacteria.</title>
        <authorList>
            <person name="Ventura M."/>
            <person name="Milani C."/>
            <person name="Lugli G.A."/>
        </authorList>
    </citation>
    <scope>NUCLEOTIDE SEQUENCE [LARGE SCALE GENOMIC DNA]</scope>
    <source>
        <strain evidence="17 18">DSM 21395</strain>
    </source>
</reference>
<dbReference type="InterPro" id="IPR000941">
    <property type="entry name" value="Enolase"/>
</dbReference>
<dbReference type="Gene3D" id="3.30.390.10">
    <property type="entry name" value="Enolase-like, N-terminal domain"/>
    <property type="match status" value="1"/>
</dbReference>
<evidence type="ECO:0000256" key="1">
    <source>
        <dbReference type="ARBA" id="ARBA00005031"/>
    </source>
</evidence>
<dbReference type="GO" id="GO:0004634">
    <property type="term" value="F:phosphopyruvate hydratase activity"/>
    <property type="evidence" value="ECO:0007669"/>
    <property type="project" value="UniProtKB-UniRule"/>
</dbReference>
<evidence type="ECO:0000259" key="16">
    <source>
        <dbReference type="SMART" id="SM01193"/>
    </source>
</evidence>
<evidence type="ECO:0000256" key="13">
    <source>
        <dbReference type="PIRSR" id="PIRSR001400-3"/>
    </source>
</evidence>
<dbReference type="PIRSF" id="PIRSF001400">
    <property type="entry name" value="Enolase"/>
    <property type="match status" value="1"/>
</dbReference>
<protein>
    <recommendedName>
        <fullName evidence="4 10">Enolase</fullName>
        <ecNumber evidence="3 10">4.2.1.11</ecNumber>
    </recommendedName>
    <alternativeName>
        <fullName evidence="10">2-phospho-D-glycerate hydro-lyase</fullName>
    </alternativeName>
    <alternativeName>
        <fullName evidence="10">2-phosphoglycerate dehydratase</fullName>
    </alternativeName>
</protein>
<dbReference type="STRING" id="1437603.GCA_000771525_00925"/>
<keyword evidence="5 10" id="KW-0964">Secreted</keyword>
<dbReference type="SUPFAM" id="SSF51604">
    <property type="entry name" value="Enolase C-terminal domain-like"/>
    <property type="match status" value="1"/>
</dbReference>
<evidence type="ECO:0000256" key="5">
    <source>
        <dbReference type="ARBA" id="ARBA00022525"/>
    </source>
</evidence>
<dbReference type="GO" id="GO:0000287">
    <property type="term" value="F:magnesium ion binding"/>
    <property type="evidence" value="ECO:0007669"/>
    <property type="project" value="UniProtKB-UniRule"/>
</dbReference>
<dbReference type="InterPro" id="IPR020810">
    <property type="entry name" value="Enolase_C"/>
</dbReference>
<comment type="pathway">
    <text evidence="1 10">Carbohydrate degradation; glycolysis; pyruvate from D-glyceraldehyde 3-phosphate: step 4/5.</text>
</comment>
<feature type="binding site" evidence="12">
    <location>
        <position position="155"/>
    </location>
    <ligand>
        <name>substrate</name>
    </ligand>
</feature>
<feature type="domain" description="Enolase N-terminal" evidence="16">
    <location>
        <begin position="4"/>
        <end position="134"/>
    </location>
</feature>
<dbReference type="FunFam" id="3.30.390.10:FF:000001">
    <property type="entry name" value="Enolase"/>
    <property type="match status" value="1"/>
</dbReference>
<feature type="binding site" evidence="10">
    <location>
        <position position="338"/>
    </location>
    <ligand>
        <name>(2R)-2-phosphoglycerate</name>
        <dbReference type="ChEBI" id="CHEBI:58289"/>
    </ligand>
</feature>
<feature type="domain" description="Enolase C-terminal TIM barrel" evidence="15">
    <location>
        <begin position="139"/>
        <end position="426"/>
    </location>
</feature>
<dbReference type="RefSeq" id="WP_033513697.1">
    <property type="nucleotide sequence ID" value="NZ_JDUO01000024.1"/>
</dbReference>
<gene>
    <name evidence="10" type="primary">eno</name>
    <name evidence="17" type="ORF">BMON_1803</name>
</gene>
<feature type="binding site" evidence="12">
    <location>
        <position position="286"/>
    </location>
    <ligand>
        <name>substrate</name>
    </ligand>
</feature>
<feature type="binding site" evidence="10">
    <location>
        <position position="389"/>
    </location>
    <ligand>
        <name>(2R)-2-phosphoglycerate</name>
        <dbReference type="ChEBI" id="CHEBI:58289"/>
    </ligand>
</feature>
<keyword evidence="7 10" id="KW-0460">Magnesium</keyword>
<dbReference type="PANTHER" id="PTHR11902:SF1">
    <property type="entry name" value="ENOLASE"/>
    <property type="match status" value="1"/>
</dbReference>
<evidence type="ECO:0000256" key="6">
    <source>
        <dbReference type="ARBA" id="ARBA00022723"/>
    </source>
</evidence>
<dbReference type="GO" id="GO:0009986">
    <property type="term" value="C:cell surface"/>
    <property type="evidence" value="ECO:0007669"/>
    <property type="project" value="UniProtKB-SubCell"/>
</dbReference>
<dbReference type="SMART" id="SM01193">
    <property type="entry name" value="Enolase_N"/>
    <property type="match status" value="1"/>
</dbReference>
<proteinExistence type="inferred from homology"/>
<dbReference type="PANTHER" id="PTHR11902">
    <property type="entry name" value="ENOLASE"/>
    <property type="match status" value="1"/>
</dbReference>
<feature type="active site" description="Proton acceptor" evidence="10 11">
    <location>
        <position position="338"/>
    </location>
</feature>
<feature type="active site" description="Proton donor" evidence="10 11">
    <location>
        <position position="206"/>
    </location>
</feature>
<dbReference type="SFLD" id="SFLDS00001">
    <property type="entry name" value="Enolase"/>
    <property type="match status" value="1"/>
</dbReference>
<evidence type="ECO:0000256" key="9">
    <source>
        <dbReference type="ARBA" id="ARBA00023239"/>
    </source>
</evidence>
<evidence type="ECO:0000256" key="14">
    <source>
        <dbReference type="SAM" id="MobiDB-lite"/>
    </source>
</evidence>
<feature type="binding site" evidence="10">
    <location>
        <position position="164"/>
    </location>
    <ligand>
        <name>(2R)-2-phosphoglycerate</name>
        <dbReference type="ChEBI" id="CHEBI:58289"/>
    </ligand>
</feature>
<dbReference type="SFLD" id="SFLDF00002">
    <property type="entry name" value="enolase"/>
    <property type="match status" value="1"/>
</dbReference>
<sequence length="431" mass="46395">MSKISNIHAREILDSRGNPTLEVEMTLEDGSYGLGSVPSGASTGENEANEKRDGDAKRYDGKGVQTVVDGVNGEIAKAVAGLDASDQRHLDETLIRLDGTENKSRLGANAILGVSLAALHASAASAHLPLYQYIGGTNGHVIPVTAMNVLNGGVHAVSSNVDIQEFMFTPVGFDSYHEALRANVESYHALKKVLIAKGLETGLGDEGGFAPNLKSNREAFDLLVEAIEKAGYEPGRQIAICFDSAASEFYDKGNDVYNFDGSKASAQDMAQFYESLINEYPIASIEDPFDENAWDDFKALTSKIGDRVQVMGDDIFVTNPKFLRRAISEHTANSTLIKLNQIGTVTETLEAIKLANRNGLTTMVSHRSGETPDTTIADLAVGTNAMQLKSGAPARGERVAKYNQLLRIEERLGDSVEYAGLHAFPQLATRI</sequence>
<dbReference type="InterPro" id="IPR029017">
    <property type="entry name" value="Enolase-like_N"/>
</dbReference>
<organism evidence="17 18">
    <name type="scientific">Bifidobacterium mongoliense DSM 21395</name>
    <dbReference type="NCBI Taxonomy" id="1437603"/>
    <lineage>
        <taxon>Bacteria</taxon>
        <taxon>Bacillati</taxon>
        <taxon>Actinomycetota</taxon>
        <taxon>Actinomycetes</taxon>
        <taxon>Bifidobacteriales</taxon>
        <taxon>Bifidobacteriaceae</taxon>
        <taxon>Bifidobacterium</taxon>
    </lineage>
</organism>
<feature type="binding site" evidence="10 13">
    <location>
        <position position="243"/>
    </location>
    <ligand>
        <name>Mg(2+)</name>
        <dbReference type="ChEBI" id="CHEBI:18420"/>
    </ligand>
</feature>
<evidence type="ECO:0000256" key="12">
    <source>
        <dbReference type="PIRSR" id="PIRSR001400-2"/>
    </source>
</evidence>
<feature type="binding site" evidence="12">
    <location>
        <begin position="365"/>
        <end position="368"/>
    </location>
    <ligand>
        <name>substrate</name>
    </ligand>
</feature>
<dbReference type="SFLD" id="SFLDG00178">
    <property type="entry name" value="enolase"/>
    <property type="match status" value="1"/>
</dbReference>
<dbReference type="GeneID" id="93095120"/>
<feature type="binding site" evidence="10">
    <location>
        <position position="368"/>
    </location>
    <ligand>
        <name>(2R)-2-phosphoglycerate</name>
        <dbReference type="ChEBI" id="CHEBI:58289"/>
    </ligand>
</feature>
<evidence type="ECO:0000256" key="3">
    <source>
        <dbReference type="ARBA" id="ARBA00012058"/>
    </source>
</evidence>
<feature type="region of interest" description="Disordered" evidence="14">
    <location>
        <begin position="29"/>
        <end position="60"/>
    </location>
</feature>
<feature type="binding site" evidence="10">
    <location>
        <position position="367"/>
    </location>
    <ligand>
        <name>(2R)-2-phosphoglycerate</name>
        <dbReference type="ChEBI" id="CHEBI:58289"/>
    </ligand>
</feature>
<dbReference type="SMART" id="SM01192">
    <property type="entry name" value="Enolase_C"/>
    <property type="match status" value="1"/>
</dbReference>
<dbReference type="OrthoDB" id="9804716at2"/>
<dbReference type="eggNOG" id="COG0148">
    <property type="taxonomic scope" value="Bacteria"/>
</dbReference>
<dbReference type="Pfam" id="PF00113">
    <property type="entry name" value="Enolase_C"/>
    <property type="match status" value="1"/>
</dbReference>
<dbReference type="CDD" id="cd03313">
    <property type="entry name" value="enolase"/>
    <property type="match status" value="1"/>
</dbReference>
<feature type="compositionally biased region" description="Basic and acidic residues" evidence="14">
    <location>
        <begin position="48"/>
        <end position="60"/>
    </location>
</feature>
<feature type="binding site" evidence="10 13">
    <location>
        <position position="313"/>
    </location>
    <ligand>
        <name>Mg(2+)</name>
        <dbReference type="ChEBI" id="CHEBI:18420"/>
    </ligand>
</feature>
<feature type="binding site" evidence="12">
    <location>
        <position position="389"/>
    </location>
    <ligand>
        <name>substrate</name>
    </ligand>
</feature>
<dbReference type="PROSITE" id="PS00164">
    <property type="entry name" value="ENOLASE"/>
    <property type="match status" value="1"/>
</dbReference>
<evidence type="ECO:0000313" key="17">
    <source>
        <dbReference type="EMBL" id="KFI75027.1"/>
    </source>
</evidence>
<evidence type="ECO:0000256" key="7">
    <source>
        <dbReference type="ARBA" id="ARBA00022842"/>
    </source>
</evidence>
<comment type="function">
    <text evidence="10">Catalyzes the reversible conversion of 2-phosphoglycerate (2-PG) into phosphoenolpyruvate (PEP). It is essential for the degradation of carbohydrates via glycolysis.</text>
</comment>
<evidence type="ECO:0000256" key="11">
    <source>
        <dbReference type="PIRSR" id="PIRSR001400-1"/>
    </source>
</evidence>
<name>A0A087BVH7_9BIFI</name>
<comment type="subcellular location">
    <subcellularLocation>
        <location evidence="10">Cytoplasm</location>
    </subcellularLocation>
    <subcellularLocation>
        <location evidence="10">Secreted</location>
    </subcellularLocation>
    <subcellularLocation>
        <location evidence="10">Cell surface</location>
    </subcellularLocation>
    <text evidence="10">Fractions of enolase are present in both the cytoplasm and on the cell surface.</text>
</comment>
<evidence type="ECO:0000313" key="18">
    <source>
        <dbReference type="Proteomes" id="UP000029082"/>
    </source>
</evidence>
<dbReference type="GO" id="GO:0006096">
    <property type="term" value="P:glycolytic process"/>
    <property type="evidence" value="ECO:0007669"/>
    <property type="project" value="UniProtKB-UniRule"/>
</dbReference>
<evidence type="ECO:0000256" key="10">
    <source>
        <dbReference type="HAMAP-Rule" id="MF_00318"/>
    </source>
</evidence>
<keyword evidence="8 10" id="KW-0324">Glycolysis</keyword>
<accession>A0A087BVH7</accession>
<keyword evidence="9 10" id="KW-0456">Lyase</keyword>
<dbReference type="Proteomes" id="UP000029082">
    <property type="component" value="Unassembled WGS sequence"/>
</dbReference>
<dbReference type="InterPro" id="IPR036849">
    <property type="entry name" value="Enolase-like_C_sf"/>
</dbReference>
<dbReference type="InterPro" id="IPR020811">
    <property type="entry name" value="Enolase_N"/>
</dbReference>
<evidence type="ECO:0000259" key="15">
    <source>
        <dbReference type="SMART" id="SM01192"/>
    </source>
</evidence>
<comment type="catalytic activity">
    <reaction evidence="10">
        <text>(2R)-2-phosphoglycerate = phosphoenolpyruvate + H2O</text>
        <dbReference type="Rhea" id="RHEA:10164"/>
        <dbReference type="ChEBI" id="CHEBI:15377"/>
        <dbReference type="ChEBI" id="CHEBI:58289"/>
        <dbReference type="ChEBI" id="CHEBI:58702"/>
        <dbReference type="EC" id="4.2.1.11"/>
    </reaction>
</comment>
<comment type="caution">
    <text evidence="17">The sequence shown here is derived from an EMBL/GenBank/DDBJ whole genome shotgun (WGS) entry which is preliminary data.</text>
</comment>
<dbReference type="UniPathway" id="UPA00109">
    <property type="reaction ID" value="UER00187"/>
</dbReference>
<feature type="binding site" evidence="12">
    <location>
        <position position="165"/>
    </location>
    <ligand>
        <name>substrate</name>
    </ligand>
</feature>
<comment type="cofactor">
    <cofactor evidence="13">
        <name>Mg(2+)</name>
        <dbReference type="ChEBI" id="CHEBI:18420"/>
    </cofactor>
    <text evidence="13">Mg(2+) is required for catalysis and for stabilizing the dimer.</text>
</comment>
<evidence type="ECO:0000256" key="4">
    <source>
        <dbReference type="ARBA" id="ARBA00017068"/>
    </source>
</evidence>
<dbReference type="SUPFAM" id="SSF54826">
    <property type="entry name" value="Enolase N-terminal domain-like"/>
    <property type="match status" value="1"/>
</dbReference>
<dbReference type="InterPro" id="IPR020809">
    <property type="entry name" value="Enolase_CS"/>
</dbReference>
<comment type="similarity">
    <text evidence="2 10">Belongs to the enolase family.</text>
</comment>
<dbReference type="GO" id="GO:0005576">
    <property type="term" value="C:extracellular region"/>
    <property type="evidence" value="ECO:0007669"/>
    <property type="project" value="UniProtKB-SubCell"/>
</dbReference>
<dbReference type="Gene3D" id="3.20.20.120">
    <property type="entry name" value="Enolase-like C-terminal domain"/>
    <property type="match status" value="1"/>
</dbReference>
<feature type="binding site" evidence="12">
    <location>
        <position position="313"/>
    </location>
    <ligand>
        <name>substrate</name>
    </ligand>
</feature>
<feature type="binding site" evidence="10 13">
    <location>
        <position position="286"/>
    </location>
    <ligand>
        <name>Mg(2+)</name>
        <dbReference type="ChEBI" id="CHEBI:18420"/>
    </ligand>
</feature>